<evidence type="ECO:0000256" key="6">
    <source>
        <dbReference type="ARBA" id="ARBA00022801"/>
    </source>
</evidence>
<protein>
    <recommendedName>
        <fullName evidence="12">Imidazole glycerol phosphate synthase subunit HisH</fullName>
        <ecNumber evidence="12">4.3.2.10</ecNumber>
    </recommendedName>
    <alternativeName>
        <fullName evidence="12">IGP synthase glutaminase subunit</fullName>
        <ecNumber evidence="12">3.5.1.2</ecNumber>
    </alternativeName>
    <alternativeName>
        <fullName evidence="12">IGP synthase subunit HisH</fullName>
    </alternativeName>
    <alternativeName>
        <fullName evidence="12">ImGP synthase subunit HisH</fullName>
        <shortName evidence="12">IGPS subunit HisH</shortName>
    </alternativeName>
</protein>
<dbReference type="PROSITE" id="PS51273">
    <property type="entry name" value="GATASE_TYPE_1"/>
    <property type="match status" value="1"/>
</dbReference>
<dbReference type="InterPro" id="IPR010139">
    <property type="entry name" value="Imidazole-glycPsynth_HisH"/>
</dbReference>
<sequence length="201" mass="22317">MIAIIDYGAGNIFSVKNALDHLGVESKLTDKKEDLIAADEIILPGVGAFPWAMNMLKNSGLVDTIKEQAKVKPFLGICLGMQLLFEKSFEFEECDGLGLIMGRVDKITDPGLVIPHMGWNKLEYNKEVPIFKGLGNDEYVYFVHSYKAFCESEDNLYAYSEYGSKVPAVVGDNGFVYGCQFHPEKSGETGLKILRNFAELV</sequence>
<dbReference type="Gene3D" id="3.40.50.880">
    <property type="match status" value="1"/>
</dbReference>
<dbReference type="EC" id="3.5.1.2" evidence="12"/>
<dbReference type="PIRSF" id="PIRSF000495">
    <property type="entry name" value="Amidotransf_hisH"/>
    <property type="match status" value="1"/>
</dbReference>
<dbReference type="InterPro" id="IPR029062">
    <property type="entry name" value="Class_I_gatase-like"/>
</dbReference>
<dbReference type="RefSeq" id="WP_074833327.1">
    <property type="nucleotide sequence ID" value="NZ_FOAT01000008.1"/>
</dbReference>
<dbReference type="GO" id="GO:0016829">
    <property type="term" value="F:lyase activity"/>
    <property type="evidence" value="ECO:0007669"/>
    <property type="project" value="UniProtKB-KW"/>
</dbReference>
<dbReference type="PANTHER" id="PTHR42701:SF1">
    <property type="entry name" value="IMIDAZOLE GLYCEROL PHOSPHATE SYNTHASE SUBUNIT HISH"/>
    <property type="match status" value="1"/>
</dbReference>
<dbReference type="EMBL" id="FOAT01000008">
    <property type="protein sequence ID" value="SEK93130.1"/>
    <property type="molecule type" value="Genomic_DNA"/>
</dbReference>
<feature type="active site" evidence="12 13">
    <location>
        <position position="182"/>
    </location>
</feature>
<evidence type="ECO:0000313" key="16">
    <source>
        <dbReference type="Proteomes" id="UP000186015"/>
    </source>
</evidence>
<dbReference type="GO" id="GO:0005737">
    <property type="term" value="C:cytoplasm"/>
    <property type="evidence" value="ECO:0007669"/>
    <property type="project" value="UniProtKB-SubCell"/>
</dbReference>
<evidence type="ECO:0000256" key="4">
    <source>
        <dbReference type="ARBA" id="ARBA00022490"/>
    </source>
</evidence>
<evidence type="ECO:0000256" key="7">
    <source>
        <dbReference type="ARBA" id="ARBA00022962"/>
    </source>
</evidence>
<dbReference type="EC" id="4.3.2.10" evidence="12"/>
<evidence type="ECO:0000256" key="12">
    <source>
        <dbReference type="HAMAP-Rule" id="MF_00278"/>
    </source>
</evidence>
<dbReference type="GO" id="GO:0004359">
    <property type="term" value="F:glutaminase activity"/>
    <property type="evidence" value="ECO:0007669"/>
    <property type="project" value="UniProtKB-EC"/>
</dbReference>
<dbReference type="AlphaFoldDB" id="A0A1H7L2V6"/>
<evidence type="ECO:0000313" key="15">
    <source>
        <dbReference type="EMBL" id="SEK93130.1"/>
    </source>
</evidence>
<evidence type="ECO:0000256" key="1">
    <source>
        <dbReference type="ARBA" id="ARBA00004496"/>
    </source>
</evidence>
<dbReference type="PANTHER" id="PTHR42701">
    <property type="entry name" value="IMIDAZOLE GLYCEROL PHOSPHATE SYNTHASE SUBUNIT HISH"/>
    <property type="match status" value="1"/>
</dbReference>
<evidence type="ECO:0000256" key="3">
    <source>
        <dbReference type="ARBA" id="ARBA00011152"/>
    </source>
</evidence>
<keyword evidence="15" id="KW-0808">Transferase</keyword>
<keyword evidence="9 12" id="KW-0456">Lyase</keyword>
<comment type="subcellular location">
    <subcellularLocation>
        <location evidence="1 12">Cytoplasm</location>
    </subcellularLocation>
</comment>
<name>A0A1H7L2V6_RUMAL</name>
<dbReference type="NCBIfam" id="TIGR01855">
    <property type="entry name" value="IMP_synth_hisH"/>
    <property type="match status" value="1"/>
</dbReference>
<dbReference type="CDD" id="cd01748">
    <property type="entry name" value="GATase1_IGP_Synthase"/>
    <property type="match status" value="1"/>
</dbReference>
<dbReference type="Pfam" id="PF00117">
    <property type="entry name" value="GATase"/>
    <property type="match status" value="1"/>
</dbReference>
<keyword evidence="7 12" id="KW-0315">Glutamine amidotransferase</keyword>
<dbReference type="OrthoDB" id="9807137at2"/>
<gene>
    <name evidence="12" type="primary">hisH</name>
    <name evidence="15" type="ORF">SAMN05216469_10825</name>
</gene>
<keyword evidence="6 12" id="KW-0378">Hydrolase</keyword>
<evidence type="ECO:0000256" key="5">
    <source>
        <dbReference type="ARBA" id="ARBA00022605"/>
    </source>
</evidence>
<comment type="pathway">
    <text evidence="2 12">Amino-acid biosynthesis; L-histidine biosynthesis; L-histidine from 5-phospho-alpha-D-ribose 1-diphosphate: step 5/9.</text>
</comment>
<evidence type="ECO:0000256" key="10">
    <source>
        <dbReference type="ARBA" id="ARBA00047838"/>
    </source>
</evidence>
<evidence type="ECO:0000256" key="9">
    <source>
        <dbReference type="ARBA" id="ARBA00023239"/>
    </source>
</evidence>
<evidence type="ECO:0000256" key="8">
    <source>
        <dbReference type="ARBA" id="ARBA00023102"/>
    </source>
</evidence>
<dbReference type="Proteomes" id="UP000186015">
    <property type="component" value="Unassembled WGS sequence"/>
</dbReference>
<dbReference type="GO" id="GO:0000105">
    <property type="term" value="P:L-histidine biosynthetic process"/>
    <property type="evidence" value="ECO:0007669"/>
    <property type="project" value="UniProtKB-UniRule"/>
</dbReference>
<dbReference type="InterPro" id="IPR017926">
    <property type="entry name" value="GATASE"/>
</dbReference>
<dbReference type="GO" id="GO:0000107">
    <property type="term" value="F:imidazoleglycerol-phosphate synthase activity"/>
    <property type="evidence" value="ECO:0007669"/>
    <property type="project" value="UniProtKB-UniRule"/>
</dbReference>
<organism evidence="15 16">
    <name type="scientific">Ruminococcus albus</name>
    <dbReference type="NCBI Taxonomy" id="1264"/>
    <lineage>
        <taxon>Bacteria</taxon>
        <taxon>Bacillati</taxon>
        <taxon>Bacillota</taxon>
        <taxon>Clostridia</taxon>
        <taxon>Eubacteriales</taxon>
        <taxon>Oscillospiraceae</taxon>
        <taxon>Ruminococcus</taxon>
    </lineage>
</organism>
<dbReference type="UniPathway" id="UPA00031">
    <property type="reaction ID" value="UER00010"/>
</dbReference>
<accession>A0A1H7L2V6</accession>
<comment type="function">
    <text evidence="12">IGPS catalyzes the conversion of PRFAR and glutamine to IGP, AICAR and glutamate. The HisH subunit catalyzes the hydrolysis of glutamine to glutamate and ammonia as part of the synthesis of IGP and AICAR. The resulting ammonia molecule is channeled to the active site of HisF.</text>
</comment>
<feature type="active site" description="Nucleophile" evidence="12 13">
    <location>
        <position position="78"/>
    </location>
</feature>
<evidence type="ECO:0000256" key="13">
    <source>
        <dbReference type="PIRSR" id="PIRSR000495-1"/>
    </source>
</evidence>
<dbReference type="FunFam" id="3.40.50.880:FF:000009">
    <property type="entry name" value="Imidazole glycerol phosphate synthase subunit HisH"/>
    <property type="match status" value="1"/>
</dbReference>
<evidence type="ECO:0000256" key="2">
    <source>
        <dbReference type="ARBA" id="ARBA00005091"/>
    </source>
</evidence>
<keyword evidence="5 12" id="KW-0028">Amino-acid biosynthesis</keyword>
<dbReference type="SUPFAM" id="SSF52317">
    <property type="entry name" value="Class I glutamine amidotransferase-like"/>
    <property type="match status" value="1"/>
</dbReference>
<comment type="catalytic activity">
    <reaction evidence="11 12">
        <text>L-glutamine + H2O = L-glutamate + NH4(+)</text>
        <dbReference type="Rhea" id="RHEA:15889"/>
        <dbReference type="ChEBI" id="CHEBI:15377"/>
        <dbReference type="ChEBI" id="CHEBI:28938"/>
        <dbReference type="ChEBI" id="CHEBI:29985"/>
        <dbReference type="ChEBI" id="CHEBI:58359"/>
        <dbReference type="EC" id="3.5.1.2"/>
    </reaction>
</comment>
<proteinExistence type="inferred from homology"/>
<reference evidence="15 16" key="1">
    <citation type="submission" date="2016-10" db="EMBL/GenBank/DDBJ databases">
        <authorList>
            <person name="de Groot N.N."/>
        </authorList>
    </citation>
    <scope>NUCLEOTIDE SEQUENCE [LARGE SCALE GENOMIC DNA]</scope>
    <source>
        <strain evidence="15 16">KH2T6</strain>
    </source>
</reference>
<keyword evidence="4 12" id="KW-0963">Cytoplasm</keyword>
<evidence type="ECO:0000259" key="14">
    <source>
        <dbReference type="Pfam" id="PF00117"/>
    </source>
</evidence>
<feature type="domain" description="Glutamine amidotransferase" evidence="14">
    <location>
        <begin position="4"/>
        <end position="197"/>
    </location>
</feature>
<evidence type="ECO:0000256" key="11">
    <source>
        <dbReference type="ARBA" id="ARBA00049534"/>
    </source>
</evidence>
<comment type="catalytic activity">
    <reaction evidence="10 12">
        <text>5-[(5-phospho-1-deoxy-D-ribulos-1-ylimino)methylamino]-1-(5-phospho-beta-D-ribosyl)imidazole-4-carboxamide + L-glutamine = D-erythro-1-(imidazol-4-yl)glycerol 3-phosphate + 5-amino-1-(5-phospho-beta-D-ribosyl)imidazole-4-carboxamide + L-glutamate + H(+)</text>
        <dbReference type="Rhea" id="RHEA:24793"/>
        <dbReference type="ChEBI" id="CHEBI:15378"/>
        <dbReference type="ChEBI" id="CHEBI:29985"/>
        <dbReference type="ChEBI" id="CHEBI:58278"/>
        <dbReference type="ChEBI" id="CHEBI:58359"/>
        <dbReference type="ChEBI" id="CHEBI:58475"/>
        <dbReference type="ChEBI" id="CHEBI:58525"/>
        <dbReference type="EC" id="4.3.2.10"/>
    </reaction>
</comment>
<keyword evidence="8 12" id="KW-0368">Histidine biosynthesis</keyword>
<feature type="active site" evidence="12 13">
    <location>
        <position position="184"/>
    </location>
</feature>
<dbReference type="HAMAP" id="MF_00278">
    <property type="entry name" value="HisH"/>
    <property type="match status" value="1"/>
</dbReference>
<comment type="subunit">
    <text evidence="3 12">Heterodimer of HisH and HisF.</text>
</comment>